<dbReference type="RefSeq" id="WP_061654144.1">
    <property type="nucleotide sequence ID" value="NZ_AP022949.1"/>
</dbReference>
<evidence type="ECO:0000313" key="2">
    <source>
        <dbReference type="Proteomes" id="UP000075591"/>
    </source>
</evidence>
<organism evidence="1 2">
    <name type="scientific">Bacillus cereus</name>
    <dbReference type="NCBI Taxonomy" id="1396"/>
    <lineage>
        <taxon>Bacteria</taxon>
        <taxon>Bacillati</taxon>
        <taxon>Bacillota</taxon>
        <taxon>Bacilli</taxon>
        <taxon>Bacillales</taxon>
        <taxon>Bacillaceae</taxon>
        <taxon>Bacillus</taxon>
        <taxon>Bacillus cereus group</taxon>
    </lineage>
</organism>
<comment type="caution">
    <text evidence="1">The sequence shown here is derived from an EMBL/GenBank/DDBJ whole genome shotgun (WGS) entry which is preliminary data.</text>
</comment>
<name>A0A150AYQ1_BACCE</name>
<dbReference type="Proteomes" id="UP000075591">
    <property type="component" value="Unassembled WGS sequence"/>
</dbReference>
<sequence length="243" mass="29002">MKELLRFTKENKGEINEIAVLIRKDFTLFVEFKGHRIMSYIDGKGRLRFYDTTRPKEIKFAGIGISEEQLEVIQNYIKEEEIRLEQEKEQRIVDEFGEITDESEIRFTYTTGYDFNVSKLPKAIRDLIMQLEKKDVKGYEKVDFYGDYSVDYVVTMTYKQLLTLVENRKKENEIIETKKQERIEKDKKEFEEKKKQARETGKRVKLSHWMEPCNDPTEECSIDFITKYIAPDGKIEIVRSHSY</sequence>
<accession>A0A150AYQ1</accession>
<proteinExistence type="predicted"/>
<gene>
    <name evidence="1" type="ORF">AT274_01640</name>
</gene>
<dbReference type="EMBL" id="LOMT01000123">
    <property type="protein sequence ID" value="KXX90087.1"/>
    <property type="molecule type" value="Genomic_DNA"/>
</dbReference>
<dbReference type="AlphaFoldDB" id="A0A150AYQ1"/>
<evidence type="ECO:0000313" key="1">
    <source>
        <dbReference type="EMBL" id="KXX90087.1"/>
    </source>
</evidence>
<protein>
    <submittedName>
        <fullName evidence="1">Uncharacterized protein</fullName>
    </submittedName>
</protein>
<reference evidence="1 2" key="1">
    <citation type="submission" date="2015-12" db="EMBL/GenBank/DDBJ databases">
        <title>Bacillus cereus Group isolate.</title>
        <authorList>
            <person name="Kovac J."/>
        </authorList>
    </citation>
    <scope>NUCLEOTIDE SEQUENCE [LARGE SCALE GENOMIC DNA]</scope>
    <source>
        <strain evidence="1 2">FSL W8-0275</strain>
    </source>
</reference>